<comment type="caution">
    <text evidence="2">The sequence shown here is derived from an EMBL/GenBank/DDBJ whole genome shotgun (WGS) entry which is preliminary data.</text>
</comment>
<organism evidence="2 3">
    <name type="scientific">Thalassotalea marina</name>
    <dbReference type="NCBI Taxonomy" id="1673741"/>
    <lineage>
        <taxon>Bacteria</taxon>
        <taxon>Pseudomonadati</taxon>
        <taxon>Pseudomonadota</taxon>
        <taxon>Gammaproteobacteria</taxon>
        <taxon>Alteromonadales</taxon>
        <taxon>Colwelliaceae</taxon>
        <taxon>Thalassotalea</taxon>
    </lineage>
</organism>
<dbReference type="SUPFAM" id="SSF141371">
    <property type="entry name" value="PilZ domain-like"/>
    <property type="match status" value="1"/>
</dbReference>
<keyword evidence="3" id="KW-1185">Reference proteome</keyword>
<dbReference type="RefSeq" id="WP_189770086.1">
    <property type="nucleotide sequence ID" value="NZ_BNCK01000004.1"/>
</dbReference>
<feature type="domain" description="PilZ" evidence="1">
    <location>
        <begin position="7"/>
        <end position="99"/>
    </location>
</feature>
<dbReference type="Pfam" id="PF07238">
    <property type="entry name" value="PilZ"/>
    <property type="match status" value="1"/>
</dbReference>
<reference evidence="2" key="1">
    <citation type="journal article" date="2014" name="Int. J. Syst. Evol. Microbiol.">
        <title>Complete genome sequence of Corynebacterium casei LMG S-19264T (=DSM 44701T), isolated from a smear-ripened cheese.</title>
        <authorList>
            <consortium name="US DOE Joint Genome Institute (JGI-PGF)"/>
            <person name="Walter F."/>
            <person name="Albersmeier A."/>
            <person name="Kalinowski J."/>
            <person name="Ruckert C."/>
        </authorList>
    </citation>
    <scope>NUCLEOTIDE SEQUENCE</scope>
    <source>
        <strain evidence="2">KCTC 42731</strain>
    </source>
</reference>
<reference evidence="2" key="2">
    <citation type="submission" date="2020-09" db="EMBL/GenBank/DDBJ databases">
        <authorList>
            <person name="Sun Q."/>
            <person name="Kim S."/>
        </authorList>
    </citation>
    <scope>NUCLEOTIDE SEQUENCE</scope>
    <source>
        <strain evidence="2">KCTC 42731</strain>
    </source>
</reference>
<accession>A0A919ELQ2</accession>
<dbReference type="Proteomes" id="UP000623842">
    <property type="component" value="Unassembled WGS sequence"/>
</dbReference>
<gene>
    <name evidence="2" type="ORF">GCM10017161_20800</name>
</gene>
<proteinExistence type="predicted"/>
<evidence type="ECO:0000313" key="2">
    <source>
        <dbReference type="EMBL" id="GHF92505.1"/>
    </source>
</evidence>
<dbReference type="EMBL" id="BNCK01000004">
    <property type="protein sequence ID" value="GHF92505.1"/>
    <property type="molecule type" value="Genomic_DNA"/>
</dbReference>
<dbReference type="GO" id="GO:0035438">
    <property type="term" value="F:cyclic-di-GMP binding"/>
    <property type="evidence" value="ECO:0007669"/>
    <property type="project" value="InterPro"/>
</dbReference>
<name>A0A919ELQ2_9GAMM</name>
<protein>
    <submittedName>
        <fullName evidence="2">PilZ domain-containing protein</fullName>
    </submittedName>
</protein>
<dbReference type="InterPro" id="IPR009875">
    <property type="entry name" value="PilZ_domain"/>
</dbReference>
<sequence>MVVSYDDKRNFYRMMLNSDVTVTIIDDEINSTLVATCRDLSATGMAIEMTHPIEINTNVRVCMDSSGNTIQPLDVKGKVVRVTEETPDNYLIGINIAEID</sequence>
<dbReference type="AlphaFoldDB" id="A0A919ELQ2"/>
<evidence type="ECO:0000259" key="1">
    <source>
        <dbReference type="Pfam" id="PF07238"/>
    </source>
</evidence>
<evidence type="ECO:0000313" key="3">
    <source>
        <dbReference type="Proteomes" id="UP000623842"/>
    </source>
</evidence>
<dbReference type="Gene3D" id="2.40.10.220">
    <property type="entry name" value="predicted glycosyltransferase like domains"/>
    <property type="match status" value="1"/>
</dbReference>